<dbReference type="InterPro" id="IPR036397">
    <property type="entry name" value="RNaseH_sf"/>
</dbReference>
<feature type="signal peptide" evidence="1">
    <location>
        <begin position="1"/>
        <end position="19"/>
    </location>
</feature>
<dbReference type="Gene3D" id="3.30.420.10">
    <property type="entry name" value="Ribonuclease H-like superfamily/Ribonuclease H"/>
    <property type="match status" value="1"/>
</dbReference>
<feature type="domain" description="Tc1-like transposase DDE" evidence="2">
    <location>
        <begin position="4"/>
        <end position="92"/>
    </location>
</feature>
<name>A0A8R1EY64_CAEJA</name>
<reference evidence="4" key="1">
    <citation type="submission" date="2010-08" db="EMBL/GenBank/DDBJ databases">
        <authorList>
            <consortium name="Caenorhabditis japonica Sequencing Consortium"/>
            <person name="Wilson R.K."/>
        </authorList>
    </citation>
    <scope>NUCLEOTIDE SEQUENCE [LARGE SCALE GENOMIC DNA]</scope>
    <source>
        <strain evidence="4">DF5081</strain>
    </source>
</reference>
<accession>A0A8R1EY64</accession>
<dbReference type="InterPro" id="IPR038717">
    <property type="entry name" value="Tc1-like_DDE_dom"/>
</dbReference>
<organism evidence="3 4">
    <name type="scientific">Caenorhabditis japonica</name>
    <dbReference type="NCBI Taxonomy" id="281687"/>
    <lineage>
        <taxon>Eukaryota</taxon>
        <taxon>Metazoa</taxon>
        <taxon>Ecdysozoa</taxon>
        <taxon>Nematoda</taxon>
        <taxon>Chromadorea</taxon>
        <taxon>Rhabditida</taxon>
        <taxon>Rhabditina</taxon>
        <taxon>Rhabditomorpha</taxon>
        <taxon>Rhabditoidea</taxon>
        <taxon>Rhabditidae</taxon>
        <taxon>Peloderinae</taxon>
        <taxon>Caenorhabditis</taxon>
    </lineage>
</organism>
<evidence type="ECO:0000256" key="1">
    <source>
        <dbReference type="SAM" id="SignalP"/>
    </source>
</evidence>
<dbReference type="AlphaFoldDB" id="A0A8R1EY64"/>
<proteinExistence type="predicted"/>
<feature type="chain" id="PRO_5035829891" evidence="1">
    <location>
        <begin position="20"/>
        <end position="187"/>
    </location>
</feature>
<keyword evidence="4" id="KW-1185">Reference proteome</keyword>
<sequence length="187" mass="21052">MVWGAFSSAGFLDLAFVTCWMNTSDYQKVLQDHLLPFRRRFSRRQFIFQQDNAAIHVSSSTIDWFRAKNVDVLLWPACSPKLNPMENVWGELWAVGDLNTAILDRIASIRGSGKLSGLVASLSFLKSKHTLRDPFFFLNSTMGLVQGVLLSVILPDLSKALMCFSNSAWYFTGTRYNLPFTGTSVLV</sequence>
<dbReference type="EnsemblMetazoa" id="CJA43327.1">
    <property type="protein sequence ID" value="CJA43327.1"/>
    <property type="gene ID" value="WBGene00219175"/>
</dbReference>
<keyword evidence="1" id="KW-0732">Signal</keyword>
<evidence type="ECO:0000313" key="3">
    <source>
        <dbReference type="EnsemblMetazoa" id="CJA43327.1"/>
    </source>
</evidence>
<dbReference type="Proteomes" id="UP000005237">
    <property type="component" value="Unassembled WGS sequence"/>
</dbReference>
<evidence type="ECO:0000313" key="4">
    <source>
        <dbReference type="Proteomes" id="UP000005237"/>
    </source>
</evidence>
<dbReference type="GO" id="GO:0003676">
    <property type="term" value="F:nucleic acid binding"/>
    <property type="evidence" value="ECO:0007669"/>
    <property type="project" value="InterPro"/>
</dbReference>
<reference evidence="3" key="2">
    <citation type="submission" date="2022-06" db="UniProtKB">
        <authorList>
            <consortium name="EnsemblMetazoa"/>
        </authorList>
    </citation>
    <scope>IDENTIFICATION</scope>
    <source>
        <strain evidence="3">DF5081</strain>
    </source>
</reference>
<protein>
    <submittedName>
        <fullName evidence="3">DDE_3 domain-containing protein</fullName>
    </submittedName>
</protein>
<dbReference type="Pfam" id="PF13358">
    <property type="entry name" value="DDE_3"/>
    <property type="match status" value="1"/>
</dbReference>
<evidence type="ECO:0000259" key="2">
    <source>
        <dbReference type="Pfam" id="PF13358"/>
    </source>
</evidence>